<dbReference type="RefSeq" id="WP_243802391.1">
    <property type="nucleotide sequence ID" value="NZ_CP094669.1"/>
</dbReference>
<dbReference type="EMBL" id="CP094669">
    <property type="protein sequence ID" value="UOG76999.1"/>
    <property type="molecule type" value="Genomic_DNA"/>
</dbReference>
<dbReference type="InterPro" id="IPR006103">
    <property type="entry name" value="Glyco_hydro_2_cat"/>
</dbReference>
<sequence>MALHLLGGCADQAGKSEAINQQTQGSDAVANSGAIPVKILRTADGFQLLRGGKPYFIKGAGGLEGFSKIRAIGGNSVRLWTTDYAQILLDSAHAQGLTVLLGLWLVPEKEGLDYYDKKVVKKQRLALREEILRYRNHPALLAWDVGNELEQGANNPDVFDAINEVAQMVHELDPNHPAISTFIQPGVVKWMGNRCKDLDLVAFNSYGNIASLSTYLREINWPKPYIITEFGTQGYWEVKETAWGAALEKTSTQKSQEIAKYYQVGIEQQRGQCLGSYVFYWGNRQEGTPTWFSLFTPTGERTEVVDQLQNLWRGDWPANRAPQVKSISLDNRIGKDNVRLLPGQSYPAVIAAQDYENDSLRVVWELRAESRWREDRKTMQVRDEAIAGAVAEPNKFSATMVAPTKPGPYRLYATIYDGQGGAATANVPFYVQKPEASIPQ</sequence>
<evidence type="ECO:0000313" key="2">
    <source>
        <dbReference type="EMBL" id="UOG76999.1"/>
    </source>
</evidence>
<gene>
    <name evidence="2" type="ORF">MTX78_10440</name>
</gene>
<accession>A0ABY4D388</accession>
<proteinExistence type="predicted"/>
<dbReference type="Gene3D" id="3.20.20.80">
    <property type="entry name" value="Glycosidases"/>
    <property type="match status" value="1"/>
</dbReference>
<evidence type="ECO:0000313" key="3">
    <source>
        <dbReference type="Proteomes" id="UP000831113"/>
    </source>
</evidence>
<organism evidence="2 3">
    <name type="scientific">Hymenobacter tibetensis</name>
    <dbReference type="NCBI Taxonomy" id="497967"/>
    <lineage>
        <taxon>Bacteria</taxon>
        <taxon>Pseudomonadati</taxon>
        <taxon>Bacteroidota</taxon>
        <taxon>Cytophagia</taxon>
        <taxon>Cytophagales</taxon>
        <taxon>Hymenobacteraceae</taxon>
        <taxon>Hymenobacter</taxon>
    </lineage>
</organism>
<dbReference type="SUPFAM" id="SSF51445">
    <property type="entry name" value="(Trans)glycosidases"/>
    <property type="match status" value="1"/>
</dbReference>
<dbReference type="InterPro" id="IPR017853">
    <property type="entry name" value="GH"/>
</dbReference>
<feature type="domain" description="Glycoside hydrolase family 2 catalytic" evidence="1">
    <location>
        <begin position="126"/>
        <end position="282"/>
    </location>
</feature>
<dbReference type="Proteomes" id="UP000831113">
    <property type="component" value="Chromosome"/>
</dbReference>
<keyword evidence="3" id="KW-1185">Reference proteome</keyword>
<reference evidence="2 3" key="1">
    <citation type="submission" date="2022-03" db="EMBL/GenBank/DDBJ databases">
        <title>Hymenobactersp. isolated from the air.</title>
        <authorList>
            <person name="Won M."/>
            <person name="Kwon S.-W."/>
        </authorList>
    </citation>
    <scope>NUCLEOTIDE SEQUENCE [LARGE SCALE GENOMIC DNA]</scope>
    <source>
        <strain evidence="2 3">KACC 21982</strain>
    </source>
</reference>
<name>A0ABY4D388_9BACT</name>
<dbReference type="Pfam" id="PF02836">
    <property type="entry name" value="Glyco_hydro_2_C"/>
    <property type="match status" value="1"/>
</dbReference>
<evidence type="ECO:0000259" key="1">
    <source>
        <dbReference type="Pfam" id="PF02836"/>
    </source>
</evidence>
<protein>
    <recommendedName>
        <fullName evidence="1">Glycoside hydrolase family 2 catalytic domain-containing protein</fullName>
    </recommendedName>
</protein>